<dbReference type="GO" id="GO:0003677">
    <property type="term" value="F:DNA binding"/>
    <property type="evidence" value="ECO:0007669"/>
    <property type="project" value="InterPro"/>
</dbReference>
<name>A0A6M3LCE0_9ZZZZ</name>
<protein>
    <submittedName>
        <fullName evidence="2">Putative DNA binding, helix-turn-helix domain containing protein</fullName>
    </submittedName>
</protein>
<dbReference type="PROSITE" id="PS50943">
    <property type="entry name" value="HTH_CROC1"/>
    <property type="match status" value="1"/>
</dbReference>
<accession>A0A6M3LCE0</accession>
<evidence type="ECO:0000313" key="2">
    <source>
        <dbReference type="EMBL" id="QJA92390.1"/>
    </source>
</evidence>
<organism evidence="2">
    <name type="scientific">viral metagenome</name>
    <dbReference type="NCBI Taxonomy" id="1070528"/>
    <lineage>
        <taxon>unclassified sequences</taxon>
        <taxon>metagenomes</taxon>
        <taxon>organismal metagenomes</taxon>
    </lineage>
</organism>
<dbReference type="InterPro" id="IPR010982">
    <property type="entry name" value="Lambda_DNA-bd_dom_sf"/>
</dbReference>
<dbReference type="SUPFAM" id="SSF47413">
    <property type="entry name" value="lambda repressor-like DNA-binding domains"/>
    <property type="match status" value="1"/>
</dbReference>
<proteinExistence type="predicted"/>
<gene>
    <name evidence="2" type="ORF">MM415B04698_0003</name>
</gene>
<reference evidence="2" key="1">
    <citation type="submission" date="2020-03" db="EMBL/GenBank/DDBJ databases">
        <title>The deep terrestrial virosphere.</title>
        <authorList>
            <person name="Holmfeldt K."/>
            <person name="Nilsson E."/>
            <person name="Simone D."/>
            <person name="Lopez-Fernandez M."/>
            <person name="Wu X."/>
            <person name="de Brujin I."/>
            <person name="Lundin D."/>
            <person name="Andersson A."/>
            <person name="Bertilsson S."/>
            <person name="Dopson M."/>
        </authorList>
    </citation>
    <scope>NUCLEOTIDE SEQUENCE</scope>
    <source>
        <strain evidence="2">MM415B04698</strain>
    </source>
</reference>
<dbReference type="Pfam" id="PF01381">
    <property type="entry name" value="HTH_3"/>
    <property type="match status" value="1"/>
</dbReference>
<feature type="domain" description="HTH cro/C1-type" evidence="1">
    <location>
        <begin position="5"/>
        <end position="60"/>
    </location>
</feature>
<dbReference type="InterPro" id="IPR001387">
    <property type="entry name" value="Cro/C1-type_HTH"/>
</dbReference>
<evidence type="ECO:0000259" key="1">
    <source>
        <dbReference type="PROSITE" id="PS50943"/>
    </source>
</evidence>
<dbReference type="Gene3D" id="1.10.260.40">
    <property type="entry name" value="lambda repressor-like DNA-binding domains"/>
    <property type="match status" value="1"/>
</dbReference>
<dbReference type="CDD" id="cd00093">
    <property type="entry name" value="HTH_XRE"/>
    <property type="match status" value="1"/>
</dbReference>
<dbReference type="SMART" id="SM00530">
    <property type="entry name" value="HTH_XRE"/>
    <property type="match status" value="1"/>
</dbReference>
<dbReference type="EMBL" id="MT143063">
    <property type="protein sequence ID" value="QJA92390.1"/>
    <property type="molecule type" value="Genomic_DNA"/>
</dbReference>
<dbReference type="AlphaFoldDB" id="A0A6M3LCE0"/>
<sequence length="64" mass="7486">MANIILEYRIQKGISQAALAERVGISRQLLHWHEQDPERKWSYANAVKIDQATQGKVRWIELVK</sequence>